<gene>
    <name evidence="2" type="ORF">ABZ510_20770</name>
</gene>
<sequence>MSSHLPLTRRVLRAYFGHRTPQIVFPGSPGPGEPTGHPGIRASGHPGIRASGHPGIRASGHPGIRASG</sequence>
<dbReference type="EMBL" id="JBEYBF010000014">
    <property type="protein sequence ID" value="MEU1954286.1"/>
    <property type="molecule type" value="Genomic_DNA"/>
</dbReference>
<accession>A0ABV2WTR6</accession>
<comment type="caution">
    <text evidence="2">The sequence shown here is derived from an EMBL/GenBank/DDBJ whole genome shotgun (WGS) entry which is preliminary data.</text>
</comment>
<organism evidence="2 3">
    <name type="scientific">Nocardia rhamnosiphila</name>
    <dbReference type="NCBI Taxonomy" id="426716"/>
    <lineage>
        <taxon>Bacteria</taxon>
        <taxon>Bacillati</taxon>
        <taxon>Actinomycetota</taxon>
        <taxon>Actinomycetes</taxon>
        <taxon>Mycobacteriales</taxon>
        <taxon>Nocardiaceae</taxon>
        <taxon>Nocardia</taxon>
    </lineage>
</organism>
<evidence type="ECO:0000313" key="3">
    <source>
        <dbReference type="Proteomes" id="UP001550628"/>
    </source>
</evidence>
<feature type="region of interest" description="Disordered" evidence="1">
    <location>
        <begin position="22"/>
        <end position="68"/>
    </location>
</feature>
<dbReference type="Proteomes" id="UP001550628">
    <property type="component" value="Unassembled WGS sequence"/>
</dbReference>
<keyword evidence="3" id="KW-1185">Reference proteome</keyword>
<evidence type="ECO:0000313" key="2">
    <source>
        <dbReference type="EMBL" id="MEU1954286.1"/>
    </source>
</evidence>
<reference evidence="2 3" key="1">
    <citation type="submission" date="2024-06" db="EMBL/GenBank/DDBJ databases">
        <title>The Natural Products Discovery Center: Release of the First 8490 Sequenced Strains for Exploring Actinobacteria Biosynthetic Diversity.</title>
        <authorList>
            <person name="Kalkreuter E."/>
            <person name="Kautsar S.A."/>
            <person name="Yang D."/>
            <person name="Bader C.D."/>
            <person name="Teijaro C.N."/>
            <person name="Fluegel L."/>
            <person name="Davis C.M."/>
            <person name="Simpson J.R."/>
            <person name="Lauterbach L."/>
            <person name="Steele A.D."/>
            <person name="Gui C."/>
            <person name="Meng S."/>
            <person name="Li G."/>
            <person name="Viehrig K."/>
            <person name="Ye F."/>
            <person name="Su P."/>
            <person name="Kiefer A.F."/>
            <person name="Nichols A."/>
            <person name="Cepeda A.J."/>
            <person name="Yan W."/>
            <person name="Fan B."/>
            <person name="Jiang Y."/>
            <person name="Adhikari A."/>
            <person name="Zheng C.-J."/>
            <person name="Schuster L."/>
            <person name="Cowan T.M."/>
            <person name="Smanski M.J."/>
            <person name="Chevrette M.G."/>
            <person name="De Carvalho L.P.S."/>
            <person name="Shen B."/>
        </authorList>
    </citation>
    <scope>NUCLEOTIDE SEQUENCE [LARGE SCALE GENOMIC DNA]</scope>
    <source>
        <strain evidence="2 3">NPDC019708</strain>
    </source>
</reference>
<evidence type="ECO:0000256" key="1">
    <source>
        <dbReference type="SAM" id="MobiDB-lite"/>
    </source>
</evidence>
<name>A0ABV2WTR6_9NOCA</name>
<protein>
    <submittedName>
        <fullName evidence="2">Uncharacterized protein</fullName>
    </submittedName>
</protein>
<feature type="non-terminal residue" evidence="2">
    <location>
        <position position="68"/>
    </location>
</feature>
<proteinExistence type="predicted"/>